<evidence type="ECO:0000313" key="2">
    <source>
        <dbReference type="Proteomes" id="UP000183410"/>
    </source>
</evidence>
<dbReference type="AlphaFoldDB" id="A0A1I1XUY7"/>
<dbReference type="OrthoDB" id="2087197at2"/>
<sequence length="79" mass="9318">MGKKYWEVETPETIEFGNNFMRCYDKAGKLQFGIKLNGNYIVKFVIDRKELFADNQAADYLRALLNEWEDMVEEQGDDD</sequence>
<reference evidence="2" key="1">
    <citation type="submission" date="2016-10" db="EMBL/GenBank/DDBJ databases">
        <authorList>
            <person name="Varghese N."/>
            <person name="Submissions S."/>
        </authorList>
    </citation>
    <scope>NUCLEOTIDE SEQUENCE [LARGE SCALE GENOMIC DNA]</scope>
    <source>
        <strain evidence="2">CGMCC 1.10223</strain>
    </source>
</reference>
<name>A0A1I1XUY7_9BACL</name>
<dbReference type="Proteomes" id="UP000183410">
    <property type="component" value="Unassembled WGS sequence"/>
</dbReference>
<keyword evidence="2" id="KW-1185">Reference proteome</keyword>
<protein>
    <submittedName>
        <fullName evidence="1">Uncharacterized protein</fullName>
    </submittedName>
</protein>
<gene>
    <name evidence="1" type="ORF">SAMN04487969_101109</name>
</gene>
<accession>A0A1I1XUY7</accession>
<proteinExistence type="predicted"/>
<dbReference type="EMBL" id="FONN01000001">
    <property type="protein sequence ID" value="SFE11112.1"/>
    <property type="molecule type" value="Genomic_DNA"/>
</dbReference>
<evidence type="ECO:0000313" key="1">
    <source>
        <dbReference type="EMBL" id="SFE11112.1"/>
    </source>
</evidence>
<organism evidence="1 2">
    <name type="scientific">Paenibacillus algorifonticola</name>
    <dbReference type="NCBI Taxonomy" id="684063"/>
    <lineage>
        <taxon>Bacteria</taxon>
        <taxon>Bacillati</taxon>
        <taxon>Bacillota</taxon>
        <taxon>Bacilli</taxon>
        <taxon>Bacillales</taxon>
        <taxon>Paenibacillaceae</taxon>
        <taxon>Paenibacillus</taxon>
    </lineage>
</organism>